<comment type="caution">
    <text evidence="1">The sequence shown here is derived from an EMBL/GenBank/DDBJ whole genome shotgun (WGS) entry which is preliminary data.</text>
</comment>
<gene>
    <name evidence="1" type="ORF">LCGC14_2181460</name>
</gene>
<dbReference type="AlphaFoldDB" id="A0A0F9E9E3"/>
<organism evidence="1">
    <name type="scientific">marine sediment metagenome</name>
    <dbReference type="NCBI Taxonomy" id="412755"/>
    <lineage>
        <taxon>unclassified sequences</taxon>
        <taxon>metagenomes</taxon>
        <taxon>ecological metagenomes</taxon>
    </lineage>
</organism>
<accession>A0A0F9E9E3</accession>
<dbReference type="EMBL" id="LAZR01028371">
    <property type="protein sequence ID" value="KKL62811.1"/>
    <property type="molecule type" value="Genomic_DNA"/>
</dbReference>
<proteinExistence type="predicted"/>
<name>A0A0F9E9E3_9ZZZZ</name>
<protein>
    <submittedName>
        <fullName evidence="1">Uncharacterized protein</fullName>
    </submittedName>
</protein>
<evidence type="ECO:0000313" key="1">
    <source>
        <dbReference type="EMBL" id="KKL62811.1"/>
    </source>
</evidence>
<reference evidence="1" key="1">
    <citation type="journal article" date="2015" name="Nature">
        <title>Complex archaea that bridge the gap between prokaryotes and eukaryotes.</title>
        <authorList>
            <person name="Spang A."/>
            <person name="Saw J.H."/>
            <person name="Jorgensen S.L."/>
            <person name="Zaremba-Niedzwiedzka K."/>
            <person name="Martijn J."/>
            <person name="Lind A.E."/>
            <person name="van Eijk R."/>
            <person name="Schleper C."/>
            <person name="Guy L."/>
            <person name="Ettema T.J."/>
        </authorList>
    </citation>
    <scope>NUCLEOTIDE SEQUENCE</scope>
</reference>
<sequence>MFNLDKKIIYVPFKSPHPALQSLFNKPPNNLKYIFNEKRIINLEESVINAKISKRNIYNNLKLVSKIVYHIKSFFEKISEKLKIPPLIIILPKRKLHYDYIWSRGLILGLKKYISYVDYIGGIVDFKDNILRSKISSIIRVWKNTRLSFLLPNFGSSILASVTK</sequence>